<feature type="transmembrane region" description="Helical" evidence="6">
    <location>
        <begin position="120"/>
        <end position="137"/>
    </location>
</feature>
<sequence>ALFLAFLLAFPHFGGIRWTGVFSLMSITLIAVFGLHITTGLCGQINLGQAAFMAVGAYTSAVLTSKLGLPFLVALPCAGIMAGAVGLIFGAPSLRIKGFYLAMSTLAAQFIIIWAVTKLFGAAAMSVPYASIGGFVFDTDTKMYYLIIALTLIATLALGYLLEGVAIMAWGADTKGMPEFIPREAIWLGPVSIAQHYLWAFGIAILLFVLLYLFFRYTKMGLGMQIVSEDQQVARSLGIRVKNILAQSWAFALVIAAISGILFASLNSVNNGNAMIGLTKALPVMLLGGLESLYGALVGGIIVGIFEIEGGQSGN</sequence>
<keyword evidence="2" id="KW-1003">Cell membrane</keyword>
<dbReference type="InterPro" id="IPR043428">
    <property type="entry name" value="LivM-like"/>
</dbReference>
<feature type="transmembrane region" description="Helical" evidence="6">
    <location>
        <begin position="144"/>
        <end position="170"/>
    </location>
</feature>
<dbReference type="Pfam" id="PF02653">
    <property type="entry name" value="BPD_transp_2"/>
    <property type="match status" value="1"/>
</dbReference>
<dbReference type="AlphaFoldDB" id="X1CMT9"/>
<comment type="subcellular location">
    <subcellularLocation>
        <location evidence="1">Cell membrane</location>
        <topology evidence="1">Multi-pass membrane protein</topology>
    </subcellularLocation>
</comment>
<feature type="transmembrane region" description="Helical" evidence="6">
    <location>
        <begin position="15"/>
        <end position="35"/>
    </location>
</feature>
<comment type="caution">
    <text evidence="7">The sequence shown here is derived from an EMBL/GenBank/DDBJ whole genome shotgun (WGS) entry which is preliminary data.</text>
</comment>
<dbReference type="CDD" id="cd06581">
    <property type="entry name" value="TM_PBP1_LivM_like"/>
    <property type="match status" value="1"/>
</dbReference>
<name>X1CMT9_9ZZZZ</name>
<keyword evidence="5 6" id="KW-0472">Membrane</keyword>
<dbReference type="GO" id="GO:0015658">
    <property type="term" value="F:branched-chain amino acid transmembrane transporter activity"/>
    <property type="evidence" value="ECO:0007669"/>
    <property type="project" value="InterPro"/>
</dbReference>
<dbReference type="InterPro" id="IPR001851">
    <property type="entry name" value="ABC_transp_permease"/>
</dbReference>
<feature type="transmembrane region" description="Helical" evidence="6">
    <location>
        <begin position="71"/>
        <end position="91"/>
    </location>
</feature>
<protein>
    <recommendedName>
        <fullName evidence="8">Branched-chain amino acid ABC transporter permease</fullName>
    </recommendedName>
</protein>
<evidence type="ECO:0000256" key="1">
    <source>
        <dbReference type="ARBA" id="ARBA00004651"/>
    </source>
</evidence>
<feature type="transmembrane region" description="Helical" evidence="6">
    <location>
        <begin position="197"/>
        <end position="215"/>
    </location>
</feature>
<gene>
    <name evidence="7" type="ORF">S01H4_22189</name>
</gene>
<reference evidence="7" key="1">
    <citation type="journal article" date="2014" name="Front. Microbiol.">
        <title>High frequency of phylogenetically diverse reductive dehalogenase-homologous genes in deep subseafloor sedimentary metagenomes.</title>
        <authorList>
            <person name="Kawai M."/>
            <person name="Futagami T."/>
            <person name="Toyoda A."/>
            <person name="Takaki Y."/>
            <person name="Nishi S."/>
            <person name="Hori S."/>
            <person name="Arai W."/>
            <person name="Tsubouchi T."/>
            <person name="Morono Y."/>
            <person name="Uchiyama I."/>
            <person name="Ito T."/>
            <person name="Fujiyama A."/>
            <person name="Inagaki F."/>
            <person name="Takami H."/>
        </authorList>
    </citation>
    <scope>NUCLEOTIDE SEQUENCE</scope>
    <source>
        <strain evidence="7">Expedition CK06-06</strain>
    </source>
</reference>
<dbReference type="PANTHER" id="PTHR30482:SF5">
    <property type="entry name" value="ABC TRANSPORTER PERMEASE PROTEIN"/>
    <property type="match status" value="1"/>
</dbReference>
<keyword evidence="3 6" id="KW-0812">Transmembrane</keyword>
<evidence type="ECO:0000256" key="6">
    <source>
        <dbReference type="SAM" id="Phobius"/>
    </source>
</evidence>
<dbReference type="EMBL" id="BART01010132">
    <property type="protein sequence ID" value="GAG85536.1"/>
    <property type="molecule type" value="Genomic_DNA"/>
</dbReference>
<evidence type="ECO:0000313" key="7">
    <source>
        <dbReference type="EMBL" id="GAG85536.1"/>
    </source>
</evidence>
<feature type="non-terminal residue" evidence="7">
    <location>
        <position position="1"/>
    </location>
</feature>
<organism evidence="7">
    <name type="scientific">marine sediment metagenome</name>
    <dbReference type="NCBI Taxonomy" id="412755"/>
    <lineage>
        <taxon>unclassified sequences</taxon>
        <taxon>metagenomes</taxon>
        <taxon>ecological metagenomes</taxon>
    </lineage>
</organism>
<feature type="transmembrane region" description="Helical" evidence="6">
    <location>
        <begin position="284"/>
        <end position="306"/>
    </location>
</feature>
<dbReference type="PANTHER" id="PTHR30482">
    <property type="entry name" value="HIGH-AFFINITY BRANCHED-CHAIN AMINO ACID TRANSPORT SYSTEM PERMEASE"/>
    <property type="match status" value="1"/>
</dbReference>
<evidence type="ECO:0000256" key="4">
    <source>
        <dbReference type="ARBA" id="ARBA00022989"/>
    </source>
</evidence>
<feature type="transmembrane region" description="Helical" evidence="6">
    <location>
        <begin position="244"/>
        <end position="264"/>
    </location>
</feature>
<accession>X1CMT9</accession>
<evidence type="ECO:0000256" key="2">
    <source>
        <dbReference type="ARBA" id="ARBA00022475"/>
    </source>
</evidence>
<keyword evidence="4 6" id="KW-1133">Transmembrane helix</keyword>
<evidence type="ECO:0008006" key="8">
    <source>
        <dbReference type="Google" id="ProtNLM"/>
    </source>
</evidence>
<evidence type="ECO:0000256" key="5">
    <source>
        <dbReference type="ARBA" id="ARBA00023136"/>
    </source>
</evidence>
<evidence type="ECO:0000256" key="3">
    <source>
        <dbReference type="ARBA" id="ARBA00022692"/>
    </source>
</evidence>
<dbReference type="GO" id="GO:0005886">
    <property type="term" value="C:plasma membrane"/>
    <property type="evidence" value="ECO:0007669"/>
    <property type="project" value="UniProtKB-SubCell"/>
</dbReference>
<proteinExistence type="predicted"/>